<gene>
    <name evidence="3" type="primary">VvCHDp000291_28</name>
    <name evidence="3" type="ORF">CK203_063657</name>
</gene>
<sequence>MGAKNIEVECLACEEAFSLFRTKVGEDTLNSHPDIRKLAEIFVKECKGLPLALITVGRAMAEMKTPEEWEKKIQILKRYPSEFPGMGIVYFHFWHSVMIIYVTTPSNHASFTALYSPRIMKSLESIHNISTKLACLLTSDESHGRVKMHDVIRDMALWIACENGKKKNKFVVKEQVELIKGHEITKWKNAQRISVWNSGIEERMAPPPFPNLETLLSVVD</sequence>
<dbReference type="SUPFAM" id="SSF52540">
    <property type="entry name" value="P-loop containing nucleoside triphosphate hydrolases"/>
    <property type="match status" value="1"/>
</dbReference>
<proteinExistence type="predicted"/>
<dbReference type="EMBL" id="QGNW01000614">
    <property type="protein sequence ID" value="RVW66933.1"/>
    <property type="molecule type" value="Genomic_DNA"/>
</dbReference>
<dbReference type="GO" id="GO:0043531">
    <property type="term" value="F:ADP binding"/>
    <property type="evidence" value="ECO:0007669"/>
    <property type="project" value="InterPro"/>
</dbReference>
<keyword evidence="1" id="KW-0547">Nucleotide-binding</keyword>
<dbReference type="Proteomes" id="UP000288805">
    <property type="component" value="Unassembled WGS sequence"/>
</dbReference>
<keyword evidence="2" id="KW-0611">Plant defense</keyword>
<dbReference type="InterPro" id="IPR042197">
    <property type="entry name" value="Apaf_helical"/>
</dbReference>
<organism evidence="3 4">
    <name type="scientific">Vitis vinifera</name>
    <name type="common">Grape</name>
    <dbReference type="NCBI Taxonomy" id="29760"/>
    <lineage>
        <taxon>Eukaryota</taxon>
        <taxon>Viridiplantae</taxon>
        <taxon>Streptophyta</taxon>
        <taxon>Embryophyta</taxon>
        <taxon>Tracheophyta</taxon>
        <taxon>Spermatophyta</taxon>
        <taxon>Magnoliopsida</taxon>
        <taxon>eudicotyledons</taxon>
        <taxon>Gunneridae</taxon>
        <taxon>Pentapetalae</taxon>
        <taxon>rosids</taxon>
        <taxon>Vitales</taxon>
        <taxon>Vitaceae</taxon>
        <taxon>Viteae</taxon>
        <taxon>Vitis</taxon>
    </lineage>
</organism>
<accession>A0A438G402</accession>
<reference evidence="3 4" key="1">
    <citation type="journal article" date="2018" name="PLoS Genet.">
        <title>Population sequencing reveals clonal diversity and ancestral inbreeding in the grapevine cultivar Chardonnay.</title>
        <authorList>
            <person name="Roach M.J."/>
            <person name="Johnson D.L."/>
            <person name="Bohlmann J."/>
            <person name="van Vuuren H.J."/>
            <person name="Jones S.J."/>
            <person name="Pretorius I.S."/>
            <person name="Schmidt S.A."/>
            <person name="Borneman A.R."/>
        </authorList>
    </citation>
    <scope>NUCLEOTIDE SEQUENCE [LARGE SCALE GENOMIC DNA]</scope>
    <source>
        <strain evidence="4">cv. Chardonnay</strain>
        <tissue evidence="3">Leaf</tissue>
    </source>
</reference>
<comment type="caution">
    <text evidence="3">The sequence shown here is derived from an EMBL/GenBank/DDBJ whole genome shotgun (WGS) entry which is preliminary data.</text>
</comment>
<dbReference type="Gene3D" id="1.10.8.430">
    <property type="entry name" value="Helical domain of apoptotic protease-activating factors"/>
    <property type="match status" value="1"/>
</dbReference>
<protein>
    <submittedName>
        <fullName evidence="3">Putative disease resistance protein</fullName>
    </submittedName>
</protein>
<name>A0A438G402_VITVI</name>
<dbReference type="PANTHER" id="PTHR33463">
    <property type="entry name" value="NB-ARC DOMAIN-CONTAINING PROTEIN-RELATED"/>
    <property type="match status" value="1"/>
</dbReference>
<dbReference type="AlphaFoldDB" id="A0A438G402"/>
<dbReference type="PANTHER" id="PTHR33463:SF220">
    <property type="entry name" value="NB-ARC DOMAIN-CONTAINING PROTEIN"/>
    <property type="match status" value="1"/>
</dbReference>
<evidence type="ECO:0000313" key="3">
    <source>
        <dbReference type="EMBL" id="RVW66933.1"/>
    </source>
</evidence>
<evidence type="ECO:0000313" key="4">
    <source>
        <dbReference type="Proteomes" id="UP000288805"/>
    </source>
</evidence>
<evidence type="ECO:0000256" key="2">
    <source>
        <dbReference type="ARBA" id="ARBA00022821"/>
    </source>
</evidence>
<dbReference type="InterPro" id="IPR050905">
    <property type="entry name" value="Plant_NBS-LRR"/>
</dbReference>
<dbReference type="InterPro" id="IPR027417">
    <property type="entry name" value="P-loop_NTPase"/>
</dbReference>
<dbReference type="GO" id="GO:0005524">
    <property type="term" value="F:ATP binding"/>
    <property type="evidence" value="ECO:0007669"/>
    <property type="project" value="UniProtKB-KW"/>
</dbReference>
<dbReference type="FunFam" id="1.10.8.430:FF:000003">
    <property type="entry name" value="Probable disease resistance protein At5g66910"/>
    <property type="match status" value="1"/>
</dbReference>
<evidence type="ECO:0000256" key="1">
    <source>
        <dbReference type="ARBA" id="ARBA00022741"/>
    </source>
</evidence>
<dbReference type="GO" id="GO:0006952">
    <property type="term" value="P:defense response"/>
    <property type="evidence" value="ECO:0007669"/>
    <property type="project" value="UniProtKB-KW"/>
</dbReference>